<dbReference type="STRING" id="1121353.H924_06505"/>
<dbReference type="AlphaFoldDB" id="M1UF28"/>
<feature type="coiled-coil region" evidence="1">
    <location>
        <begin position="23"/>
        <end position="50"/>
    </location>
</feature>
<keyword evidence="3" id="KW-1185">Reference proteome</keyword>
<proteinExistence type="predicted"/>
<accession>M1UF28</accession>
<evidence type="ECO:0000313" key="2">
    <source>
        <dbReference type="EMBL" id="AGG66745.1"/>
    </source>
</evidence>
<sequence length="52" mass="5629">MVAPKPQDPRSSADPELIAAKVNEILSKTAENLSEEAAFLEEAHRILNEALA</sequence>
<gene>
    <name evidence="2" type="ORF">H924_06505</name>
</gene>
<dbReference type="RefSeq" id="WP_015651176.1">
    <property type="nucleotide sequence ID" value="NC_020506.1"/>
</dbReference>
<evidence type="ECO:0000313" key="3">
    <source>
        <dbReference type="Proteomes" id="UP000011760"/>
    </source>
</evidence>
<name>M1UF28_9CORY</name>
<evidence type="ECO:0000256" key="1">
    <source>
        <dbReference type="SAM" id="Coils"/>
    </source>
</evidence>
<organism evidence="2 3">
    <name type="scientific">Corynebacterium callunae DSM 20147</name>
    <dbReference type="NCBI Taxonomy" id="1121353"/>
    <lineage>
        <taxon>Bacteria</taxon>
        <taxon>Bacillati</taxon>
        <taxon>Actinomycetota</taxon>
        <taxon>Actinomycetes</taxon>
        <taxon>Mycobacteriales</taxon>
        <taxon>Corynebacteriaceae</taxon>
        <taxon>Corynebacterium</taxon>
    </lineage>
</organism>
<dbReference type="PATRIC" id="fig|1121353.3.peg.1326"/>
<dbReference type="EMBL" id="CP004354">
    <property type="protein sequence ID" value="AGG66745.1"/>
    <property type="molecule type" value="Genomic_DNA"/>
</dbReference>
<dbReference type="KEGG" id="ccn:H924_06505"/>
<protein>
    <submittedName>
        <fullName evidence="2">Uncharacterized protein</fullName>
    </submittedName>
</protein>
<dbReference type="eggNOG" id="ENOG5031MVZ">
    <property type="taxonomic scope" value="Bacteria"/>
</dbReference>
<reference evidence="2 3" key="1">
    <citation type="submission" date="2013-02" db="EMBL/GenBank/DDBJ databases">
        <title>The complete genome sequence of Corynebacterium callunae DSM 20147.</title>
        <authorList>
            <person name="Ruckert C."/>
            <person name="Albersmeier A."/>
            <person name="Kalinowski J."/>
        </authorList>
    </citation>
    <scope>NUCLEOTIDE SEQUENCE [LARGE SCALE GENOMIC DNA]</scope>
    <source>
        <strain evidence="2 3">DSM 20147</strain>
    </source>
</reference>
<keyword evidence="1" id="KW-0175">Coiled coil</keyword>
<dbReference type="Proteomes" id="UP000011760">
    <property type="component" value="Chromosome"/>
</dbReference>
<dbReference type="HOGENOM" id="CLU_201697_1_0_11"/>